<feature type="transmembrane region" description="Helical" evidence="9">
    <location>
        <begin position="975"/>
        <end position="994"/>
    </location>
</feature>
<sequence>MSKNLRWKIPLIVVLIAIAIMALYPVADKPIKSENITEINGKVIDRTIIDDTFFSFLFKSPITQETIVKKETNEKGETVTHKKVDYIAKGQIKLGLDLRGGSELLYKIKVDESEQRPGLTDEIIALLEKRIDPQGVLEYRLQQQGMRRILIQVPGATKSDIESLKQRITRLGKLEFRLAAAPDSSEFSDAKAGKAVPGFYKHWIRKKKGEVADTQDWFLVRNKIEITGEHLTRVFPDRKDISPVIGFEFDQAGRAKFGRLTERSIGKPLAIILDGTLYSAPIIRDRIPGKGIIEGNFTQEEVNDMIAVMRAGSLPADLDLEMETTVGPSLGKDSIRSGLLAGIIGGIFVIVFMFVYYFGAGGVANATFILNIFLVVATLAILNATLTLPGIAGLVLMIGMAVDANVLIFERIREEKARGKTIRHAVKNGYERAFITIVDSNITTLITALILYAVGTGPVKGFAIVLIAGLLINMFTAVFVTRVIFEIFLDTGIMNNFSMMQFFKKPRTSFVNYRRIAMIASLVMVVTGISVFVIRGKDNYDIDFTGGTLVQVKLNKPTPVSDIREKLDIIGYPNAEVQSIWAPQDVATVSNDSTEFGIRIKSLNNDKSVQKVADDIQHVVDKKLFNNINYNESSNYQLMLNEPVDEFVIQDYLTEAGYGSDDILSLYPVGKSGKKYLIKISGLGQENSRTDIMNNVVDLFTGLIEMQSLTPVYSDIKNELPDITAEGRDAQYRSVSTMDLDLKKLVDPVILEITLKKAGHKDIVVSPRDSSRRGSAFRKLQIAGPRDVLDTIKLSAGSLSVPPITLVDNASIQIELKNSIDEDSLRKRFADSKQLRNKIGEIVGIDITSNEYIIGMKALNAAKIQDKIREDLFVAFKDRFYVEGTSDEVSRPDPFKRVVSIGSTVAAEMKSRALLALIFACAAIIIYIWFRFGEIKFGVTAVISLLHDVLITVGAVAIAGYFGNVFGDIKINLPMIAAFLTLIGYSLNDTIVLFDRIRENLAGKNKTISKELINSSINQNLNRTIITSLTTFGVVAALYFVGGTAIHGFAFVMMVGVVVGTYSSIFIASP</sequence>
<evidence type="ECO:0000313" key="13">
    <source>
        <dbReference type="EMBL" id="KHE90917.1"/>
    </source>
</evidence>
<feature type="transmembrane region" description="Helical" evidence="9">
    <location>
        <begin position="461"/>
        <end position="489"/>
    </location>
</feature>
<dbReference type="eggNOG" id="COG0342">
    <property type="taxonomic scope" value="Bacteria"/>
</dbReference>
<evidence type="ECO:0000259" key="12">
    <source>
        <dbReference type="Pfam" id="PF22599"/>
    </source>
</evidence>
<keyword evidence="3" id="KW-1003">Cell membrane</keyword>
<feature type="domain" description="Protein export membrane protein SecD/SecF C-terminal" evidence="10">
    <location>
        <begin position="321"/>
        <end position="485"/>
    </location>
</feature>
<evidence type="ECO:0000256" key="7">
    <source>
        <dbReference type="ARBA" id="ARBA00023010"/>
    </source>
</evidence>
<reference evidence="13 14" key="1">
    <citation type="submission" date="2014-10" db="EMBL/GenBank/DDBJ databases">
        <title>Draft genome of anammox bacterium scalindua brodae, obtained using differential coverage binning of sequence data from two enrichment reactors.</title>
        <authorList>
            <person name="Speth D.R."/>
            <person name="Russ L."/>
            <person name="Kartal B."/>
            <person name="Op den Camp H.J."/>
            <person name="Dutilh B.E."/>
            <person name="Jetten M.S."/>
        </authorList>
    </citation>
    <scope>NUCLEOTIDE SEQUENCE [LARGE SCALE GENOMIC DNA]</scope>
    <source>
        <strain evidence="13">RU1</strain>
    </source>
</reference>
<evidence type="ECO:0000256" key="9">
    <source>
        <dbReference type="SAM" id="Phobius"/>
    </source>
</evidence>
<dbReference type="InterPro" id="IPR055344">
    <property type="entry name" value="SecD_SecF_C_bact"/>
</dbReference>
<dbReference type="HAMAP" id="MF_01463_B">
    <property type="entry name" value="SecD_B"/>
    <property type="match status" value="1"/>
</dbReference>
<comment type="subcellular location">
    <subcellularLocation>
        <location evidence="1">Cell membrane</location>
        <topology evidence="1">Multi-pass membrane protein</topology>
    </subcellularLocation>
</comment>
<dbReference type="InterPro" id="IPR054384">
    <property type="entry name" value="SecDF_P1_head"/>
</dbReference>
<keyword evidence="6 9" id="KW-1133">Transmembrane helix</keyword>
<evidence type="ECO:0000256" key="3">
    <source>
        <dbReference type="ARBA" id="ARBA00022475"/>
    </source>
</evidence>
<evidence type="ECO:0000313" key="14">
    <source>
        <dbReference type="Proteomes" id="UP000030652"/>
    </source>
</evidence>
<name>A0A0B0ECG8_9BACT</name>
<dbReference type="InterPro" id="IPR048634">
    <property type="entry name" value="SecD_SecF_C"/>
</dbReference>
<evidence type="ECO:0000259" key="10">
    <source>
        <dbReference type="Pfam" id="PF02355"/>
    </source>
</evidence>
<dbReference type="SUPFAM" id="SSF82866">
    <property type="entry name" value="Multidrug efflux transporter AcrB transmembrane domain"/>
    <property type="match status" value="2"/>
</dbReference>
<feature type="domain" description="SecDF P1 head subdomain" evidence="12">
    <location>
        <begin position="213"/>
        <end position="316"/>
    </location>
</feature>
<evidence type="ECO:0000256" key="6">
    <source>
        <dbReference type="ARBA" id="ARBA00022989"/>
    </source>
</evidence>
<feature type="transmembrane region" description="Helical" evidence="9">
    <location>
        <begin position="7"/>
        <end position="27"/>
    </location>
</feature>
<dbReference type="InterPro" id="IPR022645">
    <property type="entry name" value="SecD/SecF_bac"/>
</dbReference>
<dbReference type="PRINTS" id="PR01755">
    <property type="entry name" value="SECFTRNLCASE"/>
</dbReference>
<dbReference type="Pfam" id="PF22599">
    <property type="entry name" value="SecDF_P1_head"/>
    <property type="match status" value="1"/>
</dbReference>
<protein>
    <recommendedName>
        <fullName evidence="15">Protein translocase subunit SecD</fullName>
    </recommendedName>
</protein>
<feature type="transmembrane region" description="Helical" evidence="9">
    <location>
        <begin position="366"/>
        <end position="385"/>
    </location>
</feature>
<dbReference type="PANTHER" id="PTHR30081">
    <property type="entry name" value="PROTEIN-EXPORT MEMBRANE PROTEIN SEC"/>
    <property type="match status" value="1"/>
</dbReference>
<feature type="non-terminal residue" evidence="13">
    <location>
        <position position="1070"/>
    </location>
</feature>
<accession>A0A0B0ECG8</accession>
<evidence type="ECO:0000256" key="4">
    <source>
        <dbReference type="ARBA" id="ARBA00022692"/>
    </source>
</evidence>
<evidence type="ECO:0000256" key="5">
    <source>
        <dbReference type="ARBA" id="ARBA00022927"/>
    </source>
</evidence>
<dbReference type="GO" id="GO:0005886">
    <property type="term" value="C:plasma membrane"/>
    <property type="evidence" value="ECO:0007669"/>
    <property type="project" value="UniProtKB-SubCell"/>
</dbReference>
<feature type="domain" description="Protein export membrane protein SecD/SecF C-terminal" evidence="10">
    <location>
        <begin position="896"/>
        <end position="1070"/>
    </location>
</feature>
<dbReference type="NCBIfam" id="TIGR01129">
    <property type="entry name" value="secD"/>
    <property type="match status" value="1"/>
</dbReference>
<dbReference type="NCBIfam" id="TIGR00966">
    <property type="entry name" value="transloc_SecF"/>
    <property type="match status" value="1"/>
</dbReference>
<feature type="domain" description="Protein translocase subunit SecDF P1" evidence="11">
    <location>
        <begin position="122"/>
        <end position="179"/>
    </location>
</feature>
<dbReference type="EMBL" id="JRYO01000227">
    <property type="protein sequence ID" value="KHE90917.1"/>
    <property type="molecule type" value="Genomic_DNA"/>
</dbReference>
<keyword evidence="7" id="KW-0811">Translocation</keyword>
<dbReference type="Pfam" id="PF07549">
    <property type="entry name" value="Sec_GG"/>
    <property type="match status" value="2"/>
</dbReference>
<dbReference type="InterPro" id="IPR005665">
    <property type="entry name" value="SecF_bac"/>
</dbReference>
<dbReference type="FunFam" id="1.20.1640.10:FF:000004">
    <property type="entry name" value="Protein translocase subunit SecD"/>
    <property type="match status" value="1"/>
</dbReference>
<keyword evidence="4 9" id="KW-0812">Transmembrane</keyword>
<dbReference type="GO" id="GO:0006886">
    <property type="term" value="P:intracellular protein transport"/>
    <property type="evidence" value="ECO:0007669"/>
    <property type="project" value="InterPro"/>
</dbReference>
<proteinExistence type="inferred from homology"/>
<feature type="transmembrane region" description="Helical" evidence="9">
    <location>
        <begin position="913"/>
        <end position="930"/>
    </location>
</feature>
<evidence type="ECO:0008006" key="15">
    <source>
        <dbReference type="Google" id="ProtNLM"/>
    </source>
</evidence>
<keyword evidence="8 9" id="KW-0472">Membrane</keyword>
<dbReference type="Gene3D" id="1.20.1640.10">
    <property type="entry name" value="Multidrug efflux transporter AcrB transmembrane domain"/>
    <property type="match status" value="2"/>
</dbReference>
<dbReference type="InterPro" id="IPR005791">
    <property type="entry name" value="SecD"/>
</dbReference>
<dbReference type="Gene3D" id="3.30.70.2040">
    <property type="match status" value="1"/>
</dbReference>
<keyword evidence="2" id="KW-0813">Transport</keyword>
<dbReference type="Pfam" id="PF02355">
    <property type="entry name" value="SecD_SecF_C"/>
    <property type="match status" value="2"/>
</dbReference>
<evidence type="ECO:0000256" key="1">
    <source>
        <dbReference type="ARBA" id="ARBA00004651"/>
    </source>
</evidence>
<evidence type="ECO:0000256" key="8">
    <source>
        <dbReference type="ARBA" id="ARBA00023136"/>
    </source>
</evidence>
<dbReference type="Proteomes" id="UP000030652">
    <property type="component" value="Unassembled WGS sequence"/>
</dbReference>
<feature type="transmembrane region" description="Helical" evidence="9">
    <location>
        <begin position="391"/>
        <end position="412"/>
    </location>
</feature>
<dbReference type="InterPro" id="IPR022813">
    <property type="entry name" value="SecD/SecF_arch_bac"/>
</dbReference>
<dbReference type="GO" id="GO:0015450">
    <property type="term" value="F:protein-transporting ATPase activity"/>
    <property type="evidence" value="ECO:0007669"/>
    <property type="project" value="InterPro"/>
</dbReference>
<dbReference type="PANTHER" id="PTHR30081:SF1">
    <property type="entry name" value="PROTEIN TRANSLOCASE SUBUNIT SECD"/>
    <property type="match status" value="1"/>
</dbReference>
<keyword evidence="5" id="KW-0653">Protein transport</keyword>
<dbReference type="Gene3D" id="3.30.70.3400">
    <property type="match status" value="1"/>
</dbReference>
<feature type="transmembrane region" description="Helical" evidence="9">
    <location>
        <begin position="338"/>
        <end position="359"/>
    </location>
</feature>
<dbReference type="InterPro" id="IPR022646">
    <property type="entry name" value="SecD/SecF_CS"/>
</dbReference>
<dbReference type="Gene3D" id="3.30.1360.200">
    <property type="match status" value="1"/>
</dbReference>
<organism evidence="13 14">
    <name type="scientific">Candidatus Scalindua brodae</name>
    <dbReference type="NCBI Taxonomy" id="237368"/>
    <lineage>
        <taxon>Bacteria</taxon>
        <taxon>Pseudomonadati</taxon>
        <taxon>Planctomycetota</taxon>
        <taxon>Candidatus Brocadiia</taxon>
        <taxon>Candidatus Brocadiales</taxon>
        <taxon>Candidatus Scalinduaceae</taxon>
        <taxon>Candidatus Scalindua</taxon>
    </lineage>
</organism>
<feature type="transmembrane region" description="Helical" evidence="9">
    <location>
        <begin position="937"/>
        <end position="963"/>
    </location>
</feature>
<feature type="transmembrane region" description="Helical" evidence="9">
    <location>
        <begin position="510"/>
        <end position="534"/>
    </location>
</feature>
<evidence type="ECO:0000259" key="11">
    <source>
        <dbReference type="Pfam" id="PF21760"/>
    </source>
</evidence>
<feature type="transmembrane region" description="Helical" evidence="9">
    <location>
        <begin position="1024"/>
        <end position="1042"/>
    </location>
</feature>
<gene>
    <name evidence="13" type="ORF">SCABRO_03362</name>
</gene>
<feature type="transmembrane region" description="Helical" evidence="9">
    <location>
        <begin position="433"/>
        <end position="455"/>
    </location>
</feature>
<dbReference type="InterPro" id="IPR048631">
    <property type="entry name" value="SecD_1st"/>
</dbReference>
<dbReference type="NCBIfam" id="TIGR00916">
    <property type="entry name" value="2A0604s01"/>
    <property type="match status" value="1"/>
</dbReference>
<comment type="caution">
    <text evidence="13">The sequence shown here is derived from an EMBL/GenBank/DDBJ whole genome shotgun (WGS) entry which is preliminary data.</text>
</comment>
<dbReference type="Pfam" id="PF21760">
    <property type="entry name" value="SecD_1st"/>
    <property type="match status" value="1"/>
</dbReference>
<dbReference type="HAMAP" id="MF_01464_B">
    <property type="entry name" value="SecF_B"/>
    <property type="match status" value="1"/>
</dbReference>
<feature type="transmembrane region" description="Helical" evidence="9">
    <location>
        <begin position="1048"/>
        <end position="1068"/>
    </location>
</feature>
<dbReference type="eggNOG" id="COG0341">
    <property type="taxonomic scope" value="Bacteria"/>
</dbReference>
<dbReference type="AlphaFoldDB" id="A0A0B0ECG8"/>
<evidence type="ECO:0000256" key="2">
    <source>
        <dbReference type="ARBA" id="ARBA00022448"/>
    </source>
</evidence>